<protein>
    <recommendedName>
        <fullName evidence="2">GxxExxY protein</fullName>
    </recommendedName>
</protein>
<evidence type="ECO:0000313" key="1">
    <source>
        <dbReference type="EMBL" id="MPN56936.1"/>
    </source>
</evidence>
<sequence>MEIPLPVIFRGRKIAEDGYRLDLLVNDTVILEIKSVLEINSVHVKQLNTYLRLANKPCGLLINFNVSRLAHGIKRIRNGELNM</sequence>
<dbReference type="NCBIfam" id="TIGR04256">
    <property type="entry name" value="GxxExxY"/>
    <property type="match status" value="1"/>
</dbReference>
<evidence type="ECO:0008006" key="2">
    <source>
        <dbReference type="Google" id="ProtNLM"/>
    </source>
</evidence>
<dbReference type="AlphaFoldDB" id="A0A645J0G2"/>
<accession>A0A645J0G2</accession>
<dbReference type="InterPro" id="IPR026350">
    <property type="entry name" value="GxxExxY"/>
</dbReference>
<reference evidence="1" key="1">
    <citation type="submission" date="2019-08" db="EMBL/GenBank/DDBJ databases">
        <authorList>
            <person name="Kucharzyk K."/>
            <person name="Murdoch R.W."/>
            <person name="Higgins S."/>
            <person name="Loffler F."/>
        </authorList>
    </citation>
    <scope>NUCLEOTIDE SEQUENCE</scope>
</reference>
<comment type="caution">
    <text evidence="1">The sequence shown here is derived from an EMBL/GenBank/DDBJ whole genome shotgun (WGS) entry which is preliminary data.</text>
</comment>
<organism evidence="1">
    <name type="scientific">bioreactor metagenome</name>
    <dbReference type="NCBI Taxonomy" id="1076179"/>
    <lineage>
        <taxon>unclassified sequences</taxon>
        <taxon>metagenomes</taxon>
        <taxon>ecological metagenomes</taxon>
    </lineage>
</organism>
<dbReference type="EMBL" id="VSSQ01127874">
    <property type="protein sequence ID" value="MPN56936.1"/>
    <property type="molecule type" value="Genomic_DNA"/>
</dbReference>
<name>A0A645J0G2_9ZZZZ</name>
<dbReference type="Pfam" id="PF13366">
    <property type="entry name" value="PDDEXK_3"/>
    <property type="match status" value="1"/>
</dbReference>
<proteinExistence type="predicted"/>
<gene>
    <name evidence="1" type="ORF">SDC9_204629</name>
</gene>